<name>A0AAW1PPD0_9CHLO</name>
<accession>A0AAW1PPD0</accession>
<keyword evidence="1" id="KW-0472">Membrane</keyword>
<evidence type="ECO:0000313" key="3">
    <source>
        <dbReference type="EMBL" id="KAK9811479.1"/>
    </source>
</evidence>
<keyword evidence="1" id="KW-1133">Transmembrane helix</keyword>
<evidence type="ECO:0000256" key="2">
    <source>
        <dbReference type="SAM" id="SignalP"/>
    </source>
</evidence>
<keyword evidence="2" id="KW-0732">Signal</keyword>
<keyword evidence="1" id="KW-0812">Transmembrane</keyword>
<reference evidence="3 4" key="1">
    <citation type="journal article" date="2024" name="Nat. Commun.">
        <title>Phylogenomics reveals the evolutionary origins of lichenization in chlorophyte algae.</title>
        <authorList>
            <person name="Puginier C."/>
            <person name="Libourel C."/>
            <person name="Otte J."/>
            <person name="Skaloud P."/>
            <person name="Haon M."/>
            <person name="Grisel S."/>
            <person name="Petersen M."/>
            <person name="Berrin J.G."/>
            <person name="Delaux P.M."/>
            <person name="Dal Grande F."/>
            <person name="Keller J."/>
        </authorList>
    </citation>
    <scope>NUCLEOTIDE SEQUENCE [LARGE SCALE GENOMIC DNA]</scope>
    <source>
        <strain evidence="3 4">SAG 2043</strain>
    </source>
</reference>
<feature type="transmembrane region" description="Helical" evidence="1">
    <location>
        <begin position="209"/>
        <end position="232"/>
    </location>
</feature>
<evidence type="ECO:0000313" key="4">
    <source>
        <dbReference type="Proteomes" id="UP001489004"/>
    </source>
</evidence>
<organism evidence="3 4">
    <name type="scientific">[Myrmecia] bisecta</name>
    <dbReference type="NCBI Taxonomy" id="41462"/>
    <lineage>
        <taxon>Eukaryota</taxon>
        <taxon>Viridiplantae</taxon>
        <taxon>Chlorophyta</taxon>
        <taxon>core chlorophytes</taxon>
        <taxon>Trebouxiophyceae</taxon>
        <taxon>Trebouxiales</taxon>
        <taxon>Trebouxiaceae</taxon>
        <taxon>Myrmecia</taxon>
    </lineage>
</organism>
<proteinExistence type="predicted"/>
<feature type="signal peptide" evidence="2">
    <location>
        <begin position="1"/>
        <end position="20"/>
    </location>
</feature>
<feature type="chain" id="PRO_5043620840" evidence="2">
    <location>
        <begin position="21"/>
        <end position="233"/>
    </location>
</feature>
<keyword evidence="4" id="KW-1185">Reference proteome</keyword>
<dbReference type="EMBL" id="JALJOR010000009">
    <property type="protein sequence ID" value="KAK9811479.1"/>
    <property type="molecule type" value="Genomic_DNA"/>
</dbReference>
<dbReference type="AlphaFoldDB" id="A0AAW1PPD0"/>
<gene>
    <name evidence="3" type="ORF">WJX72_004595</name>
</gene>
<protein>
    <submittedName>
        <fullName evidence="3">Uncharacterized protein</fullName>
    </submittedName>
</protein>
<dbReference type="Proteomes" id="UP001489004">
    <property type="component" value="Unassembled WGS sequence"/>
</dbReference>
<sequence>MQRRMLQRAVVLALLGCTLAQGNLADIRSPARALLETSTSNTLTITRPAVCGVVNVATRDSCFNSCVTPELNREGYTVNQGSSINFTFAYPITGVVFGGSPNDTFYGAAIPDMTIFTAASPAASVSPPISNPTYTGFTFSPKYATYNVFGGDGTSVELSGYFFDLASRNASTNSIFAPACRFKIKMSIIATYIPPATPSQLYPNSAAPVASLATIKIVIMAVLGMAAVLLLLC</sequence>
<evidence type="ECO:0000256" key="1">
    <source>
        <dbReference type="SAM" id="Phobius"/>
    </source>
</evidence>
<comment type="caution">
    <text evidence="3">The sequence shown here is derived from an EMBL/GenBank/DDBJ whole genome shotgun (WGS) entry which is preliminary data.</text>
</comment>